<dbReference type="SUPFAM" id="SSF52402">
    <property type="entry name" value="Adenine nucleotide alpha hydrolases-like"/>
    <property type="match status" value="1"/>
</dbReference>
<dbReference type="RefSeq" id="WP_106301689.1">
    <property type="nucleotide sequence ID" value="NZ_PVWO01000052.1"/>
</dbReference>
<dbReference type="EMBL" id="PVWO01000052">
    <property type="protein sequence ID" value="PSB57991.1"/>
    <property type="molecule type" value="Genomic_DNA"/>
</dbReference>
<proteinExistence type="predicted"/>
<dbReference type="OrthoDB" id="9772814at2"/>
<dbReference type="InterPro" id="IPR050128">
    <property type="entry name" value="Sulfate_adenylyltrnsfr_sub2"/>
</dbReference>
<accession>A0A2T1GJN6</accession>
<dbReference type="Proteomes" id="UP000238937">
    <property type="component" value="Unassembled WGS sequence"/>
</dbReference>
<evidence type="ECO:0000259" key="1">
    <source>
        <dbReference type="Pfam" id="PF01507"/>
    </source>
</evidence>
<dbReference type="Pfam" id="PF01507">
    <property type="entry name" value="PAPS_reduct"/>
    <property type="match status" value="1"/>
</dbReference>
<protein>
    <submittedName>
        <fullName evidence="2">Phosphoadenosine phosphosulfate reductase</fullName>
    </submittedName>
</protein>
<dbReference type="Gene3D" id="3.40.50.620">
    <property type="entry name" value="HUPs"/>
    <property type="match status" value="1"/>
</dbReference>
<dbReference type="GO" id="GO:0003824">
    <property type="term" value="F:catalytic activity"/>
    <property type="evidence" value="ECO:0007669"/>
    <property type="project" value="InterPro"/>
</dbReference>
<gene>
    <name evidence="2" type="ORF">C7B77_06385</name>
</gene>
<sequence length="310" mass="36331">MQLELFPEPQLQISGEIDRYLVMFSGGKDSLYLLLWAIENLDTSKLEVWHHLVDGRESNLMDWECTESYVRAICKYFNLPLYFSWLEGGFERELLRDNQPKSCTFFETPDGLQVAGGNGKPNTRLRFPAKVSDLRTRWCSAYLKIDVARTAIVNQKRFDRANLVVLTGERREESQARSKYREVGYYMQPTRHRTVYQHRAILDRTESEVWAKIHDSRLPIHPAYLLGFPRLSCRACIFSSPQQWATIARDYHTQFERISKLERELNHTIDSKYSIVELARQGTPYPLNHDLLNIATNREYQFALNTNLTN</sequence>
<dbReference type="PANTHER" id="PTHR43196">
    <property type="entry name" value="SULFATE ADENYLYLTRANSFERASE SUBUNIT 2"/>
    <property type="match status" value="1"/>
</dbReference>
<organism evidence="2 3">
    <name type="scientific">Chamaesiphon polymorphus CCALA 037</name>
    <dbReference type="NCBI Taxonomy" id="2107692"/>
    <lineage>
        <taxon>Bacteria</taxon>
        <taxon>Bacillati</taxon>
        <taxon>Cyanobacteriota</taxon>
        <taxon>Cyanophyceae</taxon>
        <taxon>Gomontiellales</taxon>
        <taxon>Chamaesiphonaceae</taxon>
        <taxon>Chamaesiphon</taxon>
    </lineage>
</organism>
<dbReference type="AlphaFoldDB" id="A0A2T1GJN6"/>
<evidence type="ECO:0000313" key="2">
    <source>
        <dbReference type="EMBL" id="PSB57991.1"/>
    </source>
</evidence>
<feature type="domain" description="Phosphoadenosine phosphosulphate reductase" evidence="1">
    <location>
        <begin position="139"/>
        <end position="236"/>
    </location>
</feature>
<comment type="caution">
    <text evidence="2">The sequence shown here is derived from an EMBL/GenBank/DDBJ whole genome shotgun (WGS) entry which is preliminary data.</text>
</comment>
<dbReference type="InterPro" id="IPR014729">
    <property type="entry name" value="Rossmann-like_a/b/a_fold"/>
</dbReference>
<evidence type="ECO:0000313" key="3">
    <source>
        <dbReference type="Proteomes" id="UP000238937"/>
    </source>
</evidence>
<dbReference type="PANTHER" id="PTHR43196:SF2">
    <property type="entry name" value="PHOSPHOADENOSINE PHOSPHOSULFATE REDUCTASE"/>
    <property type="match status" value="1"/>
</dbReference>
<keyword evidence="3" id="KW-1185">Reference proteome</keyword>
<name>A0A2T1GJN6_9CYAN</name>
<dbReference type="InterPro" id="IPR002500">
    <property type="entry name" value="PAPS_reduct_dom"/>
</dbReference>
<reference evidence="2 3" key="1">
    <citation type="submission" date="2018-03" db="EMBL/GenBank/DDBJ databases">
        <title>The ancient ancestry and fast evolution of plastids.</title>
        <authorList>
            <person name="Moore K.R."/>
            <person name="Magnabosco C."/>
            <person name="Momper L."/>
            <person name="Gold D.A."/>
            <person name="Bosak T."/>
            <person name="Fournier G.P."/>
        </authorList>
    </citation>
    <scope>NUCLEOTIDE SEQUENCE [LARGE SCALE GENOMIC DNA]</scope>
    <source>
        <strain evidence="2 3">CCALA 037</strain>
    </source>
</reference>